<feature type="region of interest" description="Disordered" evidence="1">
    <location>
        <begin position="60"/>
        <end position="81"/>
    </location>
</feature>
<name>A0A645D557_9ZZZZ</name>
<evidence type="ECO:0000256" key="1">
    <source>
        <dbReference type="SAM" id="MobiDB-lite"/>
    </source>
</evidence>
<sequence>MVVKSTDVNPVTQTALVEINSESTHDMPLMVQRGSISSPVPTRMIIKKLTAKIREGLVRLPNKRTNPLDNCNKDKTDNTTT</sequence>
<gene>
    <name evidence="2" type="ORF">SDC9_131703</name>
</gene>
<protein>
    <submittedName>
        <fullName evidence="2">Uncharacterized protein</fullName>
    </submittedName>
</protein>
<dbReference type="AlphaFoldDB" id="A0A645D557"/>
<comment type="caution">
    <text evidence="2">The sequence shown here is derived from an EMBL/GenBank/DDBJ whole genome shotgun (WGS) entry which is preliminary data.</text>
</comment>
<organism evidence="2">
    <name type="scientific">bioreactor metagenome</name>
    <dbReference type="NCBI Taxonomy" id="1076179"/>
    <lineage>
        <taxon>unclassified sequences</taxon>
        <taxon>metagenomes</taxon>
        <taxon>ecological metagenomes</taxon>
    </lineage>
</organism>
<reference evidence="2" key="1">
    <citation type="submission" date="2019-08" db="EMBL/GenBank/DDBJ databases">
        <authorList>
            <person name="Kucharzyk K."/>
            <person name="Murdoch R.W."/>
            <person name="Higgins S."/>
            <person name="Loffler F."/>
        </authorList>
    </citation>
    <scope>NUCLEOTIDE SEQUENCE</scope>
</reference>
<accession>A0A645D557</accession>
<dbReference type="EMBL" id="VSSQ01033127">
    <property type="protein sequence ID" value="MPM84630.1"/>
    <property type="molecule type" value="Genomic_DNA"/>
</dbReference>
<evidence type="ECO:0000313" key="2">
    <source>
        <dbReference type="EMBL" id="MPM84630.1"/>
    </source>
</evidence>
<feature type="compositionally biased region" description="Basic and acidic residues" evidence="1">
    <location>
        <begin position="71"/>
        <end position="81"/>
    </location>
</feature>
<proteinExistence type="predicted"/>